<organism evidence="2">
    <name type="scientific">Parabacteroides merdae</name>
    <dbReference type="NCBI Taxonomy" id="46503"/>
    <lineage>
        <taxon>Bacteria</taxon>
        <taxon>Pseudomonadati</taxon>
        <taxon>Bacteroidota</taxon>
        <taxon>Bacteroidia</taxon>
        <taxon>Bacteroidales</taxon>
        <taxon>Tannerellaceae</taxon>
        <taxon>Parabacteroides</taxon>
    </lineage>
</organism>
<dbReference type="InterPro" id="IPR025877">
    <property type="entry name" value="MobA-like_NTP_Trfase"/>
</dbReference>
<dbReference type="GO" id="GO:0016779">
    <property type="term" value="F:nucleotidyltransferase activity"/>
    <property type="evidence" value="ECO:0007669"/>
    <property type="project" value="UniProtKB-ARBA"/>
</dbReference>
<dbReference type="AlphaFoldDB" id="A0A6N3HNG7"/>
<feature type="domain" description="MobA-like NTP transferase" evidence="1">
    <location>
        <begin position="3"/>
        <end position="115"/>
    </location>
</feature>
<dbReference type="CDD" id="cd05151">
    <property type="entry name" value="ChoK-like"/>
    <property type="match status" value="1"/>
</dbReference>
<keyword evidence="2" id="KW-0418">Kinase</keyword>
<dbReference type="PANTHER" id="PTHR40086">
    <property type="entry name" value="PHOSPHOTRANSFERASE YTMP-RELATED"/>
    <property type="match status" value="1"/>
</dbReference>
<gene>
    <name evidence="2" type="ORF">PMLFYP103_03944</name>
</gene>
<dbReference type="RefSeq" id="WP_055284946.1">
    <property type="nucleotide sequence ID" value="NZ_BAABZJ010000001.1"/>
</dbReference>
<dbReference type="EMBL" id="CACRUV010000057">
    <property type="protein sequence ID" value="VYU78051.1"/>
    <property type="molecule type" value="Genomic_DNA"/>
</dbReference>
<dbReference type="SUPFAM" id="SSF53448">
    <property type="entry name" value="Nucleotide-diphospho-sugar transferases"/>
    <property type="match status" value="1"/>
</dbReference>
<dbReference type="Gene3D" id="3.30.200.20">
    <property type="entry name" value="Phosphorylase Kinase, domain 1"/>
    <property type="match status" value="1"/>
</dbReference>
<name>A0A6N3HNG7_9BACT</name>
<accession>A0A6N3HNG7</accession>
<evidence type="ECO:0000259" key="1">
    <source>
        <dbReference type="Pfam" id="PF12804"/>
    </source>
</evidence>
<dbReference type="Gene3D" id="3.90.1200.10">
    <property type="match status" value="1"/>
</dbReference>
<dbReference type="SUPFAM" id="SSF56112">
    <property type="entry name" value="Protein kinase-like (PK-like)"/>
    <property type="match status" value="1"/>
</dbReference>
<dbReference type="InterPro" id="IPR011009">
    <property type="entry name" value="Kinase-like_dom_sf"/>
</dbReference>
<dbReference type="Gene3D" id="3.90.550.10">
    <property type="entry name" value="Spore Coat Polysaccharide Biosynthesis Protein SpsA, Chain A"/>
    <property type="match status" value="1"/>
</dbReference>
<protein>
    <submittedName>
        <fullName evidence="2">Thiamine kinase</fullName>
    </submittedName>
</protein>
<dbReference type="InterPro" id="IPR052077">
    <property type="entry name" value="CcrZ_PhaseVar_Mediator"/>
</dbReference>
<dbReference type="InterPro" id="IPR029044">
    <property type="entry name" value="Nucleotide-diphossugar_trans"/>
</dbReference>
<dbReference type="PANTHER" id="PTHR40086:SF1">
    <property type="entry name" value="CELL CYCLE REGULATOR CCRZ"/>
    <property type="match status" value="1"/>
</dbReference>
<keyword evidence="2" id="KW-0808">Transferase</keyword>
<dbReference type="GO" id="GO:0016301">
    <property type="term" value="F:kinase activity"/>
    <property type="evidence" value="ECO:0007669"/>
    <property type="project" value="UniProtKB-KW"/>
</dbReference>
<sequence length="527" mass="60975">MIAVILAGRQEKYFDIPVSLIELVNGVTLLKRTINLLREVSISRILIVTGYKSELFYQIPDVSIVCNDQFADTASMASLALAESFVDEDFLLIESDLLFEKDFLTRLIASTGKNCLSIVSETGTGDEAFVELDNGFVKNISKDIHQLLRIDGEMIGLSKISLQSFKQMLEMWKFCDNPLLNYEYLLLRCTQLHEISAIKSTDLICYEVDNLRDFHYLKETVYPKLCRKENPFDKQNVFEIFRNIMHQHELSEHYVQITQIGGMTNRNFKVTWSNESYVLRIPGNGTEGMIVRENEDYNSRLAYQLKITPEIFYLDVQSGVKLVRYIEGAETLNNATIQYMNHIEKVIMVLRTLHTSGVRFNNDFNVFKEIEIYEELLGRVKGWMYEGYSELRPSIFALADRLNQLGVTLTPCHNDLVAENFVKGLDGKIHLIDWEYSGMNDPLWDLAALFIESSFSEENLQRALLLYYDNNIPPCVPQKILIYQILMDILWAIWTRIKETQGDDFGNYGIMRFQRAISNLEKLEMDV</sequence>
<reference evidence="2" key="1">
    <citation type="submission" date="2019-11" db="EMBL/GenBank/DDBJ databases">
        <authorList>
            <person name="Feng L."/>
        </authorList>
    </citation>
    <scope>NUCLEOTIDE SEQUENCE</scope>
    <source>
        <strain evidence="2">PmerdaeLFYP103</strain>
    </source>
</reference>
<proteinExistence type="predicted"/>
<evidence type="ECO:0000313" key="2">
    <source>
        <dbReference type="EMBL" id="VYU78051.1"/>
    </source>
</evidence>
<dbReference type="Pfam" id="PF01633">
    <property type="entry name" value="Choline_kinase"/>
    <property type="match status" value="1"/>
</dbReference>
<dbReference type="Pfam" id="PF12804">
    <property type="entry name" value="NTP_transf_3"/>
    <property type="match status" value="1"/>
</dbReference>